<accession>A0A7Y0L945</accession>
<proteinExistence type="predicted"/>
<dbReference type="EMBL" id="JABBVZ010000091">
    <property type="protein sequence ID" value="NMP24204.1"/>
    <property type="molecule type" value="Genomic_DNA"/>
</dbReference>
<organism evidence="1 2">
    <name type="scientific">Sulfobacillus harzensis</name>
    <dbReference type="NCBI Taxonomy" id="2729629"/>
    <lineage>
        <taxon>Bacteria</taxon>
        <taxon>Bacillati</taxon>
        <taxon>Bacillota</taxon>
        <taxon>Clostridia</taxon>
        <taxon>Eubacteriales</taxon>
        <taxon>Clostridiales Family XVII. Incertae Sedis</taxon>
        <taxon>Sulfobacillus</taxon>
    </lineage>
</organism>
<dbReference type="Proteomes" id="UP000533476">
    <property type="component" value="Unassembled WGS sequence"/>
</dbReference>
<gene>
    <name evidence="1" type="ORF">HIJ39_17875</name>
</gene>
<comment type="caution">
    <text evidence="1">The sequence shown here is derived from an EMBL/GenBank/DDBJ whole genome shotgun (WGS) entry which is preliminary data.</text>
</comment>
<keyword evidence="2" id="KW-1185">Reference proteome</keyword>
<dbReference type="RefSeq" id="WP_169102109.1">
    <property type="nucleotide sequence ID" value="NZ_JABBVZ010000091.1"/>
</dbReference>
<name>A0A7Y0L945_9FIRM</name>
<sequence>MSTHPPSDHSEDLRYTLYRHGLSLAVIFDLLVEKGIVTRQEIQTKARSMNQELWLTATERENDQS</sequence>
<evidence type="ECO:0000313" key="2">
    <source>
        <dbReference type="Proteomes" id="UP000533476"/>
    </source>
</evidence>
<protein>
    <submittedName>
        <fullName evidence="1">Nitrile hydratase subunit beta</fullName>
    </submittedName>
</protein>
<evidence type="ECO:0000313" key="1">
    <source>
        <dbReference type="EMBL" id="NMP24204.1"/>
    </source>
</evidence>
<dbReference type="AlphaFoldDB" id="A0A7Y0L945"/>
<reference evidence="1 2" key="1">
    <citation type="submission" date="2020-04" db="EMBL/GenBank/DDBJ databases">
        <authorList>
            <person name="Zhang R."/>
            <person name="Schippers A."/>
        </authorList>
    </citation>
    <scope>NUCLEOTIDE SEQUENCE [LARGE SCALE GENOMIC DNA]</scope>
    <source>
        <strain evidence="1 2">DSM 109850</strain>
    </source>
</reference>